<dbReference type="Pfam" id="PF00005">
    <property type="entry name" value="ABC_tran"/>
    <property type="match status" value="1"/>
</dbReference>
<dbReference type="PANTHER" id="PTHR42781">
    <property type="entry name" value="SPERMIDINE/PUTRESCINE IMPORT ATP-BINDING PROTEIN POTA"/>
    <property type="match status" value="1"/>
</dbReference>
<evidence type="ECO:0000259" key="4">
    <source>
        <dbReference type="PROSITE" id="PS50893"/>
    </source>
</evidence>
<dbReference type="Gene3D" id="3.40.50.300">
    <property type="entry name" value="P-loop containing nucleotide triphosphate hydrolases"/>
    <property type="match status" value="1"/>
</dbReference>
<dbReference type="SUPFAM" id="SSF52540">
    <property type="entry name" value="P-loop containing nucleoside triphosphate hydrolases"/>
    <property type="match status" value="1"/>
</dbReference>
<evidence type="ECO:0000313" key="6">
    <source>
        <dbReference type="Proteomes" id="UP000195981"/>
    </source>
</evidence>
<dbReference type="InterPro" id="IPR003439">
    <property type="entry name" value="ABC_transporter-like_ATP-bd"/>
</dbReference>
<dbReference type="RefSeq" id="WP_087103746.1">
    <property type="nucleotide sequence ID" value="NZ_FWFG01000057.1"/>
</dbReference>
<sequence>MSGAVLDIDIAVPRRDVHLRLRPAPGRTTAVIGPNGAGKSTLLGAIGGVVGARGSIAVDERELLALPVHRRRVGFLQQRPGLFDHMSVRANVAFGLRATGTARREADARATEILERLDLAHLAERKPRALSGGQAQRVAIARALATDPALMLLDEPFAALDADAASRLRTVLSEALAERTALLVTHDLLDVLALADDVAVLESGRLAAIGPRAQILSRPPTAFAAHLVGKSLVAGRLEGDCVVAGDLRVPGVVEGDLREGAEACALIDPARARLVGPGAAGPLGAGEVQVEVESVGRLGAGVVVRGSGLAVLLGASDALGALPAAGERITVRLDPASTPIYAGGHGHDQRTPS</sequence>
<dbReference type="EMBL" id="FWFG01000057">
    <property type="protein sequence ID" value="SLM91328.1"/>
    <property type="molecule type" value="Genomic_DNA"/>
</dbReference>
<organism evidence="5 6">
    <name type="scientific">Brachybacterium nesterenkovii</name>
    <dbReference type="NCBI Taxonomy" id="47847"/>
    <lineage>
        <taxon>Bacteria</taxon>
        <taxon>Bacillati</taxon>
        <taxon>Actinomycetota</taxon>
        <taxon>Actinomycetes</taxon>
        <taxon>Micrococcales</taxon>
        <taxon>Dermabacteraceae</taxon>
        <taxon>Brachybacterium</taxon>
    </lineage>
</organism>
<gene>
    <name evidence="5" type="ORF">FM110_06415</name>
</gene>
<dbReference type="InterPro" id="IPR003593">
    <property type="entry name" value="AAA+_ATPase"/>
</dbReference>
<evidence type="ECO:0000256" key="3">
    <source>
        <dbReference type="ARBA" id="ARBA00022840"/>
    </source>
</evidence>
<keyword evidence="2" id="KW-0547">Nucleotide-binding</keyword>
<evidence type="ECO:0000256" key="2">
    <source>
        <dbReference type="ARBA" id="ARBA00022741"/>
    </source>
</evidence>
<dbReference type="InterPro" id="IPR017871">
    <property type="entry name" value="ABC_transporter-like_CS"/>
</dbReference>
<dbReference type="GO" id="GO:0016887">
    <property type="term" value="F:ATP hydrolysis activity"/>
    <property type="evidence" value="ECO:0007669"/>
    <property type="project" value="InterPro"/>
</dbReference>
<feature type="domain" description="ABC transporter" evidence="4">
    <location>
        <begin position="1"/>
        <end position="228"/>
    </location>
</feature>
<keyword evidence="3 5" id="KW-0067">ATP-binding</keyword>
<dbReference type="OrthoDB" id="9112331at2"/>
<keyword evidence="1" id="KW-0813">Transport</keyword>
<dbReference type="PROSITE" id="PS50893">
    <property type="entry name" value="ABC_TRANSPORTER_2"/>
    <property type="match status" value="1"/>
</dbReference>
<evidence type="ECO:0000256" key="1">
    <source>
        <dbReference type="ARBA" id="ARBA00022448"/>
    </source>
</evidence>
<proteinExistence type="predicted"/>
<dbReference type="InterPro" id="IPR027417">
    <property type="entry name" value="P-loop_NTPase"/>
</dbReference>
<dbReference type="SMART" id="SM00382">
    <property type="entry name" value="AAA"/>
    <property type="match status" value="1"/>
</dbReference>
<evidence type="ECO:0000313" key="5">
    <source>
        <dbReference type="EMBL" id="SLM91328.1"/>
    </source>
</evidence>
<dbReference type="PANTHER" id="PTHR42781:SF4">
    <property type="entry name" value="SPERMIDINE_PUTRESCINE IMPORT ATP-BINDING PROTEIN POTA"/>
    <property type="match status" value="1"/>
</dbReference>
<dbReference type="InterPro" id="IPR050093">
    <property type="entry name" value="ABC_SmlMolc_Importer"/>
</dbReference>
<dbReference type="GO" id="GO:0005524">
    <property type="term" value="F:ATP binding"/>
    <property type="evidence" value="ECO:0007669"/>
    <property type="project" value="UniProtKB-KW"/>
</dbReference>
<dbReference type="Proteomes" id="UP000195981">
    <property type="component" value="Unassembled WGS sequence"/>
</dbReference>
<reference evidence="5 6" key="1">
    <citation type="submission" date="2017-02" db="EMBL/GenBank/DDBJ databases">
        <authorList>
            <person name="Peterson S.W."/>
        </authorList>
    </citation>
    <scope>NUCLEOTIDE SEQUENCE [LARGE SCALE GENOMIC DNA]</scope>
    <source>
        <strain evidence="5 6">CIP104813</strain>
    </source>
</reference>
<dbReference type="PROSITE" id="PS00211">
    <property type="entry name" value="ABC_TRANSPORTER_1"/>
    <property type="match status" value="1"/>
</dbReference>
<accession>A0A1X6WZF4</accession>
<keyword evidence="6" id="KW-1185">Reference proteome</keyword>
<dbReference type="AlphaFoldDB" id="A0A1X6WZF4"/>
<name>A0A1X6WZF4_9MICO</name>
<protein>
    <submittedName>
        <fullName evidence="5">Molybdenum transport ATP-binding protein ModC (TC 3.A.1.8.1)</fullName>
    </submittedName>
</protein>